<gene>
    <name evidence="3" type="ORF">I6G38_01035</name>
</gene>
<dbReference type="EMBL" id="CP065713">
    <property type="protein sequence ID" value="QPT08954.1"/>
    <property type="molecule type" value="Genomic_DNA"/>
</dbReference>
<dbReference type="InterPro" id="IPR000160">
    <property type="entry name" value="GGDEF_dom"/>
</dbReference>
<feature type="coiled-coil region" evidence="1">
    <location>
        <begin position="157"/>
        <end position="184"/>
    </location>
</feature>
<dbReference type="GeneID" id="78527005"/>
<reference evidence="3 4" key="1">
    <citation type="submission" date="2020-12" db="EMBL/GenBank/DDBJ databases">
        <title>FDA dAtabase for Regulatory Grade micrObial Sequences (FDA-ARGOS): Supporting development and validation of Infectious Disease Dx tests.</title>
        <authorList>
            <person name="Sproer C."/>
            <person name="Gronow S."/>
            <person name="Severitt S."/>
            <person name="Schroder I."/>
            <person name="Tallon L."/>
            <person name="Sadzewicz L."/>
            <person name="Zhao X."/>
            <person name="Boylan J."/>
            <person name="Ott S."/>
            <person name="Bowen H."/>
            <person name="Vavikolanu K."/>
            <person name="Mehta A."/>
            <person name="Aluvathingal J."/>
            <person name="Nadendla S."/>
            <person name="Lowell S."/>
            <person name="Myers T."/>
            <person name="Yan Y."/>
            <person name="Sichtig H."/>
        </authorList>
    </citation>
    <scope>NUCLEOTIDE SEQUENCE [LARGE SCALE GENOMIC DNA]</scope>
    <source>
        <strain evidence="3 4">FDAARGOS_881</strain>
    </source>
</reference>
<dbReference type="OrthoDB" id="7583621at2"/>
<sequence>MILSSRQDRMIWCGAADGLGRPGVDAQDGWDAEHEAALFLEEHRLEPTPDSHALALYALRHPDSALGREVARRTDGGVRLTIEDVEALRPLLRAHEEAGRGHGEWQRDLGVQAERLETLTSDARQITSDFTSDMAALSRAHHEAPDAMATKDMAGLLQQLIARITKTERDLAELSGNIASLRDRIETAPREDDVDQLTGVMSPSGARRLIAELPDNPRGYVLATCGLDDLDDIEARYGRSVADNVLRAFVVTLRQTCQGVDIIRWQDNLFVVLLRGRPLSQLAGMMEEARAAMLARTLRLRGSGEPIGAVTLSAGVAVGMAVPMQEAFDQAEAFRAIASAGQGNRVVSRA</sequence>
<dbReference type="Gene3D" id="3.30.70.270">
    <property type="match status" value="1"/>
</dbReference>
<dbReference type="AlphaFoldDB" id="A0A7T3E638"/>
<proteinExistence type="predicted"/>
<dbReference type="InterPro" id="IPR043128">
    <property type="entry name" value="Rev_trsase/Diguanyl_cyclase"/>
</dbReference>
<evidence type="ECO:0000259" key="2">
    <source>
        <dbReference type="SMART" id="SM00267"/>
    </source>
</evidence>
<keyword evidence="1" id="KW-0175">Coiled coil</keyword>
<dbReference type="SUPFAM" id="SSF55073">
    <property type="entry name" value="Nucleotide cyclase"/>
    <property type="match status" value="1"/>
</dbReference>
<evidence type="ECO:0000256" key="1">
    <source>
        <dbReference type="SAM" id="Coils"/>
    </source>
</evidence>
<feature type="domain" description="GGDEF" evidence="2">
    <location>
        <begin position="178"/>
        <end position="349"/>
    </location>
</feature>
<evidence type="ECO:0000313" key="4">
    <source>
        <dbReference type="Proteomes" id="UP000594836"/>
    </source>
</evidence>
<dbReference type="Proteomes" id="UP000594836">
    <property type="component" value="Chromosome"/>
</dbReference>
<organism evidence="3 4">
    <name type="scientific">Sphingomonas paucimobilis</name>
    <name type="common">Pseudomonas paucimobilis</name>
    <dbReference type="NCBI Taxonomy" id="13689"/>
    <lineage>
        <taxon>Bacteria</taxon>
        <taxon>Pseudomonadati</taxon>
        <taxon>Pseudomonadota</taxon>
        <taxon>Alphaproteobacteria</taxon>
        <taxon>Sphingomonadales</taxon>
        <taxon>Sphingomonadaceae</taxon>
        <taxon>Sphingomonas</taxon>
    </lineage>
</organism>
<dbReference type="InterPro" id="IPR029787">
    <property type="entry name" value="Nucleotide_cyclase"/>
</dbReference>
<accession>A0A7T3E638</accession>
<protein>
    <submittedName>
        <fullName evidence="3">Diguanylate cyclase</fullName>
    </submittedName>
</protein>
<name>A0A7T3E638_SPHPI</name>
<dbReference type="Pfam" id="PF00990">
    <property type="entry name" value="GGDEF"/>
    <property type="match status" value="1"/>
</dbReference>
<evidence type="ECO:0000313" key="3">
    <source>
        <dbReference type="EMBL" id="QPT08954.1"/>
    </source>
</evidence>
<dbReference type="RefSeq" id="WP_042468752.1">
    <property type="nucleotide sequence ID" value="NZ_CAMKZA010000011.1"/>
</dbReference>
<dbReference type="SMART" id="SM00267">
    <property type="entry name" value="GGDEF"/>
    <property type="match status" value="1"/>
</dbReference>